<dbReference type="EMBL" id="LAZR01003738">
    <property type="protein sequence ID" value="KKN15170.1"/>
    <property type="molecule type" value="Genomic_DNA"/>
</dbReference>
<protein>
    <submittedName>
        <fullName evidence="1">Uncharacterized protein</fullName>
    </submittedName>
</protein>
<gene>
    <name evidence="1" type="ORF">LCGC14_0988590</name>
</gene>
<dbReference type="AlphaFoldDB" id="A0A0F9N6B1"/>
<evidence type="ECO:0000313" key="1">
    <source>
        <dbReference type="EMBL" id="KKN15170.1"/>
    </source>
</evidence>
<organism evidence="1">
    <name type="scientific">marine sediment metagenome</name>
    <dbReference type="NCBI Taxonomy" id="412755"/>
    <lineage>
        <taxon>unclassified sequences</taxon>
        <taxon>metagenomes</taxon>
        <taxon>ecological metagenomes</taxon>
    </lineage>
</organism>
<sequence length="67" mass="7647">MDRCPHIVTKGNAEENLDYCTLAYNSPGNMHVCLLVSGAECLEWQAIQSREHTYYGSNDVRIQKEDE</sequence>
<accession>A0A0F9N6B1</accession>
<reference evidence="1" key="1">
    <citation type="journal article" date="2015" name="Nature">
        <title>Complex archaea that bridge the gap between prokaryotes and eukaryotes.</title>
        <authorList>
            <person name="Spang A."/>
            <person name="Saw J.H."/>
            <person name="Jorgensen S.L."/>
            <person name="Zaremba-Niedzwiedzka K."/>
            <person name="Martijn J."/>
            <person name="Lind A.E."/>
            <person name="van Eijk R."/>
            <person name="Schleper C."/>
            <person name="Guy L."/>
            <person name="Ettema T.J."/>
        </authorList>
    </citation>
    <scope>NUCLEOTIDE SEQUENCE</scope>
</reference>
<name>A0A0F9N6B1_9ZZZZ</name>
<comment type="caution">
    <text evidence="1">The sequence shown here is derived from an EMBL/GenBank/DDBJ whole genome shotgun (WGS) entry which is preliminary data.</text>
</comment>
<proteinExistence type="predicted"/>